<dbReference type="Gene3D" id="3.30.70.3330">
    <property type="match status" value="1"/>
</dbReference>
<keyword evidence="3" id="KW-0808">Transferase</keyword>
<dbReference type="Gene3D" id="3.40.47.10">
    <property type="match status" value="1"/>
</dbReference>
<protein>
    <recommendedName>
        <fullName evidence="7">Carrier domain-containing protein</fullName>
    </recommendedName>
</protein>
<dbReference type="InterPro" id="IPR009081">
    <property type="entry name" value="PP-bd_ACP"/>
</dbReference>
<evidence type="ECO:0000256" key="5">
    <source>
        <dbReference type="ARBA" id="ARBA00022857"/>
    </source>
</evidence>
<dbReference type="Pfam" id="PF22235">
    <property type="entry name" value="FAS1_thioest_ins"/>
    <property type="match status" value="1"/>
</dbReference>
<dbReference type="GO" id="GO:0005835">
    <property type="term" value="C:fatty acid synthase complex"/>
    <property type="evidence" value="ECO:0007669"/>
    <property type="project" value="InterPro"/>
</dbReference>
<dbReference type="Pfam" id="PF01575">
    <property type="entry name" value="MaoC_dehydratas"/>
    <property type="match status" value="1"/>
</dbReference>
<proteinExistence type="predicted"/>
<dbReference type="InterPro" id="IPR013565">
    <property type="entry name" value="Fas1/AflB-like_central"/>
</dbReference>
<keyword evidence="5" id="KW-0521">NADP</keyword>
<dbReference type="PANTHER" id="PTHR10982:SF21">
    <property type="entry name" value="FATTY ACID SYNTHASE SUBUNIT BETA"/>
    <property type="match status" value="1"/>
</dbReference>
<evidence type="ECO:0000256" key="1">
    <source>
        <dbReference type="ARBA" id="ARBA00022450"/>
    </source>
</evidence>
<dbReference type="Pfam" id="PF08354">
    <property type="entry name" value="Fas1-AflB-like_hel"/>
    <property type="match status" value="1"/>
</dbReference>
<dbReference type="Gene3D" id="6.10.140.1400">
    <property type="match status" value="1"/>
</dbReference>
<dbReference type="SUPFAM" id="SSF53901">
    <property type="entry name" value="Thiolase-like"/>
    <property type="match status" value="2"/>
</dbReference>
<dbReference type="InterPro" id="IPR036291">
    <property type="entry name" value="NAD(P)-bd_dom_sf"/>
</dbReference>
<dbReference type="PANTHER" id="PTHR10982">
    <property type="entry name" value="MALONYL COA-ACYL CARRIER PROTEIN TRANSACYLASE"/>
    <property type="match status" value="1"/>
</dbReference>
<evidence type="ECO:0000256" key="2">
    <source>
        <dbReference type="ARBA" id="ARBA00022553"/>
    </source>
</evidence>
<dbReference type="InterPro" id="IPR041550">
    <property type="entry name" value="FASI_helical"/>
</dbReference>
<dbReference type="InterPro" id="IPR003965">
    <property type="entry name" value="Fatty_acid_synthase"/>
</dbReference>
<evidence type="ECO:0000313" key="9">
    <source>
        <dbReference type="Proteomes" id="UP000193922"/>
    </source>
</evidence>
<evidence type="ECO:0000256" key="3">
    <source>
        <dbReference type="ARBA" id="ARBA00022679"/>
    </source>
</evidence>
<dbReference type="GO" id="GO:0004318">
    <property type="term" value="F:enoyl-[acyl-carrier-protein] reductase (NADH) activity"/>
    <property type="evidence" value="ECO:0007669"/>
    <property type="project" value="InterPro"/>
</dbReference>
<dbReference type="SUPFAM" id="SSF51735">
    <property type="entry name" value="NAD(P)-binding Rossmann-fold domains"/>
    <property type="match status" value="1"/>
</dbReference>
<keyword evidence="6" id="KW-0560">Oxidoreductase</keyword>
<dbReference type="InterPro" id="IPR014043">
    <property type="entry name" value="Acyl_transferase_dom"/>
</dbReference>
<dbReference type="InterPro" id="IPR050830">
    <property type="entry name" value="Fungal_FAS"/>
</dbReference>
<name>A0A1Y1WN62_9FUNG</name>
<dbReference type="GO" id="GO:0006633">
    <property type="term" value="P:fatty acid biosynthetic process"/>
    <property type="evidence" value="ECO:0007669"/>
    <property type="project" value="InterPro"/>
</dbReference>
<dbReference type="Pfam" id="PF18325">
    <property type="entry name" value="Fas_alpha_ACP"/>
    <property type="match status" value="1"/>
</dbReference>
<dbReference type="Gene3D" id="1.20.1050.120">
    <property type="match status" value="1"/>
</dbReference>
<dbReference type="RefSeq" id="XP_040748208.1">
    <property type="nucleotide sequence ID" value="XM_040891203.1"/>
</dbReference>
<comment type="caution">
    <text evidence="8">The sequence shown here is derived from an EMBL/GenBank/DDBJ whole genome shotgun (WGS) entry which is preliminary data.</text>
</comment>
<dbReference type="InterPro" id="IPR002539">
    <property type="entry name" value="MaoC-like_dom"/>
</dbReference>
<dbReference type="GO" id="GO:0016787">
    <property type="term" value="F:hydrolase activity"/>
    <property type="evidence" value="ECO:0007669"/>
    <property type="project" value="UniProtKB-KW"/>
</dbReference>
<evidence type="ECO:0000256" key="6">
    <source>
        <dbReference type="ARBA" id="ARBA00023002"/>
    </source>
</evidence>
<dbReference type="GO" id="GO:0008897">
    <property type="term" value="F:holo-[acyl-carrier-protein] synthase activity"/>
    <property type="evidence" value="ECO:0007669"/>
    <property type="project" value="InterPro"/>
</dbReference>
<dbReference type="InterPro" id="IPR029069">
    <property type="entry name" value="HotDog_dom_sf"/>
</dbReference>
<keyword evidence="4" id="KW-0378">Hydrolase</keyword>
<dbReference type="InterPro" id="IPR016035">
    <property type="entry name" value="Acyl_Trfase/lysoPLipase"/>
</dbReference>
<dbReference type="Gene3D" id="3.30.70.2490">
    <property type="match status" value="1"/>
</dbReference>
<dbReference type="InterPro" id="IPR013785">
    <property type="entry name" value="Aldolase_TIM"/>
</dbReference>
<dbReference type="PROSITE" id="PS50075">
    <property type="entry name" value="CARRIER"/>
    <property type="match status" value="1"/>
</dbReference>
<dbReference type="Gene3D" id="6.10.60.10">
    <property type="match status" value="1"/>
</dbReference>
<dbReference type="InterPro" id="IPR047224">
    <property type="entry name" value="FAS_alpha_su_C"/>
</dbReference>
<keyword evidence="1" id="KW-0596">Phosphopantetheine</keyword>
<dbReference type="PRINTS" id="PR01483">
    <property type="entry name" value="FASYNTHASE"/>
</dbReference>
<organism evidence="8 9">
    <name type="scientific">Linderina pennispora</name>
    <dbReference type="NCBI Taxonomy" id="61395"/>
    <lineage>
        <taxon>Eukaryota</taxon>
        <taxon>Fungi</taxon>
        <taxon>Fungi incertae sedis</taxon>
        <taxon>Zoopagomycota</taxon>
        <taxon>Kickxellomycotina</taxon>
        <taxon>Kickxellomycetes</taxon>
        <taxon>Kickxellales</taxon>
        <taxon>Kickxellaceae</taxon>
        <taxon>Linderina</taxon>
    </lineage>
</organism>
<dbReference type="InterPro" id="IPR040899">
    <property type="entry name" value="Fas_alpha_ACP"/>
</dbReference>
<evidence type="ECO:0000313" key="8">
    <source>
        <dbReference type="EMBL" id="ORX74997.1"/>
    </source>
</evidence>
<reference evidence="8 9" key="1">
    <citation type="submission" date="2016-07" db="EMBL/GenBank/DDBJ databases">
        <title>Pervasive Adenine N6-methylation of Active Genes in Fungi.</title>
        <authorList>
            <consortium name="DOE Joint Genome Institute"/>
            <person name="Mondo S.J."/>
            <person name="Dannebaum R.O."/>
            <person name="Kuo R.C."/>
            <person name="Labutti K."/>
            <person name="Haridas S."/>
            <person name="Kuo A."/>
            <person name="Salamov A."/>
            <person name="Ahrendt S.R."/>
            <person name="Lipzen A."/>
            <person name="Sullivan W."/>
            <person name="Andreopoulos W.B."/>
            <person name="Clum A."/>
            <person name="Lindquist E."/>
            <person name="Daum C."/>
            <person name="Ramamoorthy G.K."/>
            <person name="Gryganskyi A."/>
            <person name="Culley D."/>
            <person name="Magnuson J.K."/>
            <person name="James T.Y."/>
            <person name="O'Malley M.A."/>
            <person name="Stajich J.E."/>
            <person name="Spatafora J.W."/>
            <person name="Visel A."/>
            <person name="Grigoriev I.V."/>
        </authorList>
    </citation>
    <scope>NUCLEOTIDE SEQUENCE [LARGE SCALE GENOMIC DNA]</scope>
    <source>
        <strain evidence="8 9">ATCC 12442</strain>
    </source>
</reference>
<dbReference type="InterPro" id="IPR016039">
    <property type="entry name" value="Thiolase-like"/>
</dbReference>
<dbReference type="Gene3D" id="3.40.50.720">
    <property type="entry name" value="NAD(P)-binding Rossmann-like Domain"/>
    <property type="match status" value="2"/>
</dbReference>
<dbReference type="SUPFAM" id="SSF51412">
    <property type="entry name" value="Inosine monophosphate dehydrogenase (IMPDH)"/>
    <property type="match status" value="1"/>
</dbReference>
<dbReference type="CDD" id="cd08950">
    <property type="entry name" value="KR_fFAS_SDR_c_like"/>
    <property type="match status" value="1"/>
</dbReference>
<dbReference type="GO" id="GO:0004312">
    <property type="term" value="F:fatty acid synthase activity"/>
    <property type="evidence" value="ECO:0007669"/>
    <property type="project" value="InterPro"/>
</dbReference>
<dbReference type="Gene3D" id="3.30.70.3320">
    <property type="match status" value="1"/>
</dbReference>
<dbReference type="Gene3D" id="3.20.20.70">
    <property type="entry name" value="Aldolase class I"/>
    <property type="match status" value="1"/>
</dbReference>
<dbReference type="Gene3D" id="3.90.25.70">
    <property type="match status" value="1"/>
</dbReference>
<dbReference type="CDD" id="cd03447">
    <property type="entry name" value="FAS_MaoC"/>
    <property type="match status" value="1"/>
</dbReference>
<dbReference type="Gene3D" id="2.40.128.700">
    <property type="match status" value="1"/>
</dbReference>
<keyword evidence="2" id="KW-0597">Phosphoprotein</keyword>
<keyword evidence="9" id="KW-1185">Reference proteome</keyword>
<dbReference type="SUPFAM" id="SSF54637">
    <property type="entry name" value="Thioesterase/thiol ester dehydrase-isomerase"/>
    <property type="match status" value="1"/>
</dbReference>
<dbReference type="Gene3D" id="3.40.366.10">
    <property type="entry name" value="Malonyl-Coenzyme A Acyl Carrier Protein, domain 2"/>
    <property type="match status" value="1"/>
</dbReference>
<dbReference type="OrthoDB" id="4251012at2759"/>
<dbReference type="FunFam" id="3.90.25.70:FF:000001">
    <property type="entry name" value="Fatty acid synthase subunit alpha"/>
    <property type="match status" value="1"/>
</dbReference>
<evidence type="ECO:0000259" key="7">
    <source>
        <dbReference type="PROSITE" id="PS50075"/>
    </source>
</evidence>
<sequence length="2986" mass="329464">MPDVWRLGFAKEPIGYTCNIELLASFVGYCSSRHAAVALATFGHFCDSFCQDADIHLVIQRHGLDEEQARRVLRGYYSVWNLTEPHGSHCIPHYTPALLSDPDVSLMALFGGQGGMENYMDEARWLLDVYAPLLGDFVSRMSAFLDRECQDPRLAQLYDSGLDPPPDTYFAHVSVAIPITGLVQLMHVMVLYKTLGISPGELTDSFTGAMAELERPESHISHDLVQEAENHEGTPAPMVSVRGIDKPQLLQLIHEYNGRQSGKWASVYLSLVNTRNQFVVSGMTAPLAKFVRQSRVPFSQRKPNAKMSYLTINGPYHCELLQPVIDKQREYAYEKGWVLDAAGPTAELFKEDIADVIEAHNWQKQFAPRLVRTAHNDQLHIDTPMHRILGMPPLMVGGMTPTTVNEKFVGAISQAGYHVELAGGGIFTREALEAKVNSLMQYIRPGQGITLNGIYLNQRLWAFHYSEILRLRRAGFPIAGVCIGAGVPSLEVANEIIQSFRVAGLQHVIQIAHDNSDFPVILQWTGGRAGGHHSCEDFHQPLLETYAAIRGQQNIVLVVGSGFGDADGTIPYLTGDWSLTYGRAPMPADGILVASRVMTALEAGTSLAGKQLLAQTPGLVDSEWEKTYVAAAGGIITTPSEYGELMHAVATRSAIFCREMHDTILPKRDYIIARLNADHDLEEMTYLEVSLRLAELMYIQRPARWIDPSYLVLFGDFIRHIEDRFSGNVHAYELQTIGEISDPLLTSSDATYFIALCRRRGQKPVPFIPVLDKDFASWLLKDTIGQSEDIDSVFDQDIQRTTILQGPVAARYVTKVNEPVKDILDGIYRGQIAALLHPPAPLLLPDSVQRHMLEDSWVYQLPDDGSQLPDLEAWVEHANWPTQVVAARTADSTSDYARAPKFTDNFVRSIMRPRPGQVVSVHLVDGVPMRIRVSRRNPELPVEFMFIYRPDTPYALIREVMDERDSRICLPMRAIASIGDGCGEPFESAVDMTNPTSVPSPDTFRSLKVGDTVDYEVSMQELVNVVGGKKLDADLVPGSVLEFELYSQYRYKTDTVYSYIKTTGRVMRRDGYAPGHKTVVGEVDFECLESLGNPVVVFLQRHGAAIDSESLFDGLGIPVQRSMQTVAPRSAHPYAEASGDINPIHTNPYMANYAGLPGTIIHGMWTAAATRAFVEDAAAHGIPDRMRAYSAEFVDMVFPGDRLETKLHHIGMKNGRMLFSGETTNQHGSTVLTCTAEIEQPLTAMVFTGQGSSQACGIRADAHMLAKYGVSLLSIVRGNPTEGTSVRSSYMSLTTEVPNGDGTVRIVPLFPGINTRTRSFKHRAVAGLLKCDSSSRKPAQTVFALACIADMRAKSLISERTLFAGHSLGEFGALAAMTHIFTVEDIVDITFYRGMLLNMSVERDEQNCSQYGMVAVNPTRVTPGFGERELCFLVNFNVDEQQYVVTGHLSQLEALRRVLDIISSKKIDTSGHAGKEHTVRLIQDVLELLDGDITPRRGRATIPLSGIDPVACFRRCLQERIPAGRVDYQQLRDVYIPNVTARAFEVSRSYFQYAESITHSPILAQENDQDTSNLARTLLIELIAYQFASPVRWIATQKLLFGTLSVDRLIEVGPTPTLNGMAHKTLATDPFAERDVAILHILQNESDVYYSHWIDVTDSKTIKELAGGKSTLQNEIVSELQKEFGKKVPDKAEEMPLGDLAASIGAFGGALGKTPTTLIARMFAAKMPGGFTQSSARAYLKSAYGFGAQRQTALFLVAVTMEPPSRITQEVEAKRWLHAVAEIYAKRANISLADASGSSGSGSAGGDGVPVVNSAEFELAQKEQREHSLRQIKVLAQHIGLDLCKHERMYEAAMADNTVTAGSGDEFVGGIQPMFDKNKARFYDSCWNWVRIDMYELQMLMLANRSTPQLVKYLHATVGILEQQADDMALAALQSVTDVLAAAKPAQSKPPVYKGVATITRPHTTVSMAGEVLYEELAREDEPSYSEYVEHMCKPNADHESFLFIKSKARGRTWLLNKAHTDIYFDGLRQMCTEGLSLGGTTALVTGCGCGSIGSEVLKGLLASGAKVLATTSSYCRKSTQYFEDIYRKHGSRGSQLVVVPFNQGSISDIQELVDFVYSEQGLNWDLDFIVPFASVSEIGQDITGVRSKSELAHRVMLTNTIRLLGQVASVKARLGLDLSPTQAILPLSPNHGVFGGDGLYGESKAGLETLLNRWRSESWSAYLSIVGADIGWTRGTRMMDLNDTLAEVVEQHNVRTFSPSEMAFNILGLLHPAICDIALESPVWADLSGGFEQFSENISSMVGTRHAYAEQGKLRVALLSAAAQDHQEMSATRMVDVFTLDNVEPLSYEQLAHLRHLEGMVNLDKVVVVTGYGEVNPFGNAETRWQMEAYGEFSLEGCAELAWIMGLIKHHSGPLASTGDVYIGWVDSESNEPVKDHDIKARYESRIVASTGIRVLDPSATKGYDPNNIVMMREIQVDHDLEPFEATADEAGHFKRGNGDRVDVWENPDGTWSVRFLKGAVISVPKALQFDRLVTAQLPTGWSAERYGIPKDIIDVVDPVVLYGLVATVEALLRSGITDPYELYKYFHVSEVGNSTGACFGGADAMKDIFGNGALDKDVKTDVVQEMFINTVAAWTNMLLFVIVRPHQSYSRRLRNHGHPRMMVAGAFDSYSGDAAYALGKVNATASSIDEGKRGRTPAEMSRPCTSSRNGFVESLGAGILTLMSASAAIEFGAPIYGVLAMTATSTDKEGRSVPAPGQGILTTAREISTAVPSPLLDFEYRREELAERIQEIDQWVGPFIQCEATKLRKDAQDKWCNEFWHRDPTIAPLRGSLATWGLTVDDIGLGPHVINQQFGHLGRTPGHAVPAVCQKWLTGHPKGPAAAWMLSGALQSLRTGIVPGNRNADNIDEELEQYDYIFTLEEYHYKVMEREAKACCYWSNALTGKHTFVQVKDAPPYTDKQEPGVYLNPMARVQFDPVVKKYRF</sequence>
<dbReference type="Gene3D" id="3.10.129.10">
    <property type="entry name" value="Hotdog Thioesterase"/>
    <property type="match status" value="1"/>
</dbReference>
<accession>A0A1Y1WN62</accession>
<dbReference type="Proteomes" id="UP000193922">
    <property type="component" value="Unassembled WGS sequence"/>
</dbReference>
<dbReference type="Pfam" id="PF00698">
    <property type="entry name" value="Acyl_transf_1"/>
    <property type="match status" value="1"/>
</dbReference>
<evidence type="ECO:0000256" key="4">
    <source>
        <dbReference type="ARBA" id="ARBA00022801"/>
    </source>
</evidence>
<dbReference type="EMBL" id="MCFD01000001">
    <property type="protein sequence ID" value="ORX74997.1"/>
    <property type="molecule type" value="Genomic_DNA"/>
</dbReference>
<dbReference type="InterPro" id="IPR001227">
    <property type="entry name" value="Ac_transferase_dom_sf"/>
</dbReference>
<dbReference type="STRING" id="61395.A0A1Y1WN62"/>
<dbReference type="Gene3D" id="1.20.930.70">
    <property type="match status" value="1"/>
</dbReference>
<dbReference type="GeneID" id="63807851"/>
<feature type="domain" description="Carrier" evidence="7">
    <location>
        <begin position="1629"/>
        <end position="1711"/>
    </location>
</feature>
<dbReference type="CDD" id="cd00828">
    <property type="entry name" value="elong_cond_enzymes"/>
    <property type="match status" value="1"/>
</dbReference>
<gene>
    <name evidence="8" type="ORF">DL89DRAFT_320387</name>
</gene>
<dbReference type="Pfam" id="PF18314">
    <property type="entry name" value="FAS_I_H"/>
    <property type="match status" value="1"/>
</dbReference>
<dbReference type="SUPFAM" id="SSF52151">
    <property type="entry name" value="FabD/lysophospholipase-like"/>
    <property type="match status" value="1"/>
</dbReference>